<evidence type="ECO:0000256" key="2">
    <source>
        <dbReference type="ARBA" id="ARBA00022526"/>
    </source>
</evidence>
<feature type="domain" description="Radical SAM core" evidence="8">
    <location>
        <begin position="75"/>
        <end position="292"/>
    </location>
</feature>
<dbReference type="InterPro" id="IPR013785">
    <property type="entry name" value="Aldolase_TIM"/>
</dbReference>
<dbReference type="Gene3D" id="3.20.20.70">
    <property type="entry name" value="Aldolase class I"/>
    <property type="match status" value="1"/>
</dbReference>
<feature type="binding site" evidence="7">
    <location>
        <position position="94"/>
    </location>
    <ligand>
        <name>[4Fe-4S] cluster</name>
        <dbReference type="ChEBI" id="CHEBI:49883"/>
        <note>4Fe-4S-S-AdoMet</note>
    </ligand>
</feature>
<keyword evidence="2" id="KW-0313">Glucose metabolism</keyword>
<feature type="binding site" evidence="7">
    <location>
        <position position="90"/>
    </location>
    <ligand>
        <name>[4Fe-4S] cluster</name>
        <dbReference type="ChEBI" id="CHEBI:49883"/>
        <note>4Fe-4S-S-AdoMet</note>
    </ligand>
</feature>
<dbReference type="GO" id="GO:0016491">
    <property type="term" value="F:oxidoreductase activity"/>
    <property type="evidence" value="ECO:0007669"/>
    <property type="project" value="UniProtKB-KW"/>
</dbReference>
<sequence>MYREISPGVVNTQYWHPIDDKRIQCDLCPHFCQLKEGQRGLCFIRANQNAKVVLTSYGRSSGFCVDPIEKKPLNHFFPGSSIFSFGTAGCNLSCKFCQNWDMSKSREMDILAARAGPEELAKTALQRGCRSMAYTYNDPVIFLEYAVDVAQACAEVGVHSVAVSAAYINSPAREDFFRYMQAANIDLKAFSETFYRRLTGGHLQVVLDSLEYLVKETQIWLELTCLLIPGENDTDAELEAMTQWIVEHLGNHIPIHFTAFHPAWKMTDKPRTPLATLQKARNIALAGGLLYAYTGNVRDITGSTTWCTHCNRALIVRDGYSIVHNHLTSQSCCPYCGTQCAGIFS</sequence>
<reference evidence="9 10" key="1">
    <citation type="submission" date="2016-10" db="EMBL/GenBank/DDBJ databases">
        <authorList>
            <person name="de Groot N.N."/>
        </authorList>
    </citation>
    <scope>NUCLEOTIDE SEQUENCE [LARGE SCALE GENOMIC DNA]</scope>
    <source>
        <strain evidence="9">MBHS1</strain>
    </source>
</reference>
<keyword evidence="10" id="KW-1185">Reference proteome</keyword>
<dbReference type="Proteomes" id="UP000236724">
    <property type="component" value="Unassembled WGS sequence"/>
</dbReference>
<evidence type="ECO:0000256" key="4">
    <source>
        <dbReference type="ARBA" id="ARBA00022723"/>
    </source>
</evidence>
<feature type="binding site" evidence="7">
    <location>
        <position position="97"/>
    </location>
    <ligand>
        <name>[4Fe-4S] cluster</name>
        <dbReference type="ChEBI" id="CHEBI:49883"/>
        <note>4Fe-4S-S-AdoMet</note>
    </ligand>
</feature>
<dbReference type="InterPro" id="IPR058240">
    <property type="entry name" value="rSAM_sf"/>
</dbReference>
<dbReference type="GO" id="GO:0006006">
    <property type="term" value="P:glucose metabolic process"/>
    <property type="evidence" value="ECO:0007669"/>
    <property type="project" value="UniProtKB-KW"/>
</dbReference>
<dbReference type="InterPro" id="IPR034457">
    <property type="entry name" value="Organic_radical-activating"/>
</dbReference>
<dbReference type="EMBL" id="FMSV02000512">
    <property type="protein sequence ID" value="SEH06998.1"/>
    <property type="molecule type" value="Genomic_DNA"/>
</dbReference>
<dbReference type="InterPro" id="IPR006638">
    <property type="entry name" value="Elp3/MiaA/NifB-like_rSAM"/>
</dbReference>
<dbReference type="SMART" id="SM00729">
    <property type="entry name" value="Elp3"/>
    <property type="match status" value="1"/>
</dbReference>
<dbReference type="OrthoDB" id="9778883at2"/>
<dbReference type="InterPro" id="IPR027596">
    <property type="entry name" value="AmmeMemoSam_rS"/>
</dbReference>
<dbReference type="SUPFAM" id="SSF102114">
    <property type="entry name" value="Radical SAM enzymes"/>
    <property type="match status" value="1"/>
</dbReference>
<evidence type="ECO:0000256" key="7">
    <source>
        <dbReference type="PIRSR" id="PIRSR004869-50"/>
    </source>
</evidence>
<keyword evidence="2" id="KW-0119">Carbohydrate metabolism</keyword>
<keyword evidence="4 7" id="KW-0479">Metal-binding</keyword>
<dbReference type="PROSITE" id="PS51918">
    <property type="entry name" value="RADICAL_SAM"/>
    <property type="match status" value="1"/>
</dbReference>
<evidence type="ECO:0000313" key="10">
    <source>
        <dbReference type="Proteomes" id="UP000236724"/>
    </source>
</evidence>
<accession>A0A1H6FA79</accession>
<dbReference type="InterPro" id="IPR016431">
    <property type="entry name" value="Pyrv-formate_lyase-activ_prd"/>
</dbReference>
<comment type="cofactor">
    <cofactor evidence="7">
        <name>[4Fe-4S] cluster</name>
        <dbReference type="ChEBI" id="CHEBI:49883"/>
    </cofactor>
    <text evidence="7">Binds 1 [4Fe-4S] cluster. The cluster is coordinated with 3 cysteines and an exchangeable S-adenosyl-L-methionine.</text>
</comment>
<evidence type="ECO:0000259" key="8">
    <source>
        <dbReference type="PROSITE" id="PS51918"/>
    </source>
</evidence>
<keyword evidence="9" id="KW-0560">Oxidoreductase</keyword>
<dbReference type="GO" id="GO:0046872">
    <property type="term" value="F:metal ion binding"/>
    <property type="evidence" value="ECO:0007669"/>
    <property type="project" value="UniProtKB-KW"/>
</dbReference>
<evidence type="ECO:0000256" key="6">
    <source>
        <dbReference type="ARBA" id="ARBA00023014"/>
    </source>
</evidence>
<keyword evidence="5 7" id="KW-0408">Iron</keyword>
<dbReference type="AlphaFoldDB" id="A0A1H6FA79"/>
<evidence type="ECO:0000256" key="5">
    <source>
        <dbReference type="ARBA" id="ARBA00023004"/>
    </source>
</evidence>
<dbReference type="GO" id="GO:0051539">
    <property type="term" value="F:4 iron, 4 sulfur cluster binding"/>
    <property type="evidence" value="ECO:0007669"/>
    <property type="project" value="UniProtKB-KW"/>
</dbReference>
<dbReference type="SFLD" id="SFLDS00029">
    <property type="entry name" value="Radical_SAM"/>
    <property type="match status" value="1"/>
</dbReference>
<keyword evidence="6 7" id="KW-0411">Iron-sulfur</keyword>
<evidence type="ECO:0000256" key="3">
    <source>
        <dbReference type="ARBA" id="ARBA00022691"/>
    </source>
</evidence>
<dbReference type="PANTHER" id="PTHR30352">
    <property type="entry name" value="PYRUVATE FORMATE-LYASE-ACTIVATING ENZYME"/>
    <property type="match status" value="1"/>
</dbReference>
<dbReference type="RefSeq" id="WP_103920716.1">
    <property type="nucleotide sequence ID" value="NZ_FMSV02000512.1"/>
</dbReference>
<evidence type="ECO:0000313" key="9">
    <source>
        <dbReference type="EMBL" id="SEH06998.1"/>
    </source>
</evidence>
<dbReference type="PANTHER" id="PTHR30352:SF5">
    <property type="entry name" value="PYRUVATE FORMATE-LYASE 1-ACTIVATING ENZYME"/>
    <property type="match status" value="1"/>
</dbReference>
<dbReference type="PIRSF" id="PIRSF004869">
    <property type="entry name" value="PflX_prd"/>
    <property type="match status" value="1"/>
</dbReference>
<dbReference type="SFLD" id="SFLDG01101">
    <property type="entry name" value="Uncharacterised_Radical_SAM_Su"/>
    <property type="match status" value="1"/>
</dbReference>
<gene>
    <name evidence="9" type="primary">hpdA</name>
    <name evidence="9" type="ORF">MBHS_02864</name>
</gene>
<dbReference type="InterPro" id="IPR007197">
    <property type="entry name" value="rSAM"/>
</dbReference>
<dbReference type="NCBIfam" id="TIGR04337">
    <property type="entry name" value="AmmeMemoSam_rS"/>
    <property type="match status" value="1"/>
</dbReference>
<dbReference type="Pfam" id="PF04055">
    <property type="entry name" value="Radical_SAM"/>
    <property type="match status" value="1"/>
</dbReference>
<keyword evidence="3 7" id="KW-0949">S-adenosyl-L-methionine</keyword>
<dbReference type="CDD" id="cd01335">
    <property type="entry name" value="Radical_SAM"/>
    <property type="match status" value="1"/>
</dbReference>
<protein>
    <submittedName>
        <fullName evidence="9">4-hydroxyphenylacetate decarboxylase activating enzyme</fullName>
        <ecNumber evidence="9">1.97.1.-</ecNumber>
    </submittedName>
</protein>
<name>A0A1H6FA79_9GAMM</name>
<keyword evidence="1" id="KW-0004">4Fe-4S</keyword>
<organism evidence="9 10">
    <name type="scientific">Candidatus Venteria ishoeyi</name>
    <dbReference type="NCBI Taxonomy" id="1899563"/>
    <lineage>
        <taxon>Bacteria</taxon>
        <taxon>Pseudomonadati</taxon>
        <taxon>Pseudomonadota</taxon>
        <taxon>Gammaproteobacteria</taxon>
        <taxon>Thiotrichales</taxon>
        <taxon>Thiotrichaceae</taxon>
        <taxon>Venteria</taxon>
    </lineage>
</organism>
<proteinExistence type="predicted"/>
<evidence type="ECO:0000256" key="1">
    <source>
        <dbReference type="ARBA" id="ARBA00022485"/>
    </source>
</evidence>
<dbReference type="EC" id="1.97.1.-" evidence="9"/>